<dbReference type="Pfam" id="PF02237">
    <property type="entry name" value="BPL_C"/>
    <property type="match status" value="1"/>
</dbReference>
<comment type="caution">
    <text evidence="8">The sequence shown here is derived from an EMBL/GenBank/DDBJ whole genome shotgun (WGS) entry which is preliminary data.</text>
</comment>
<dbReference type="InterPro" id="IPR003142">
    <property type="entry name" value="BPL_C"/>
</dbReference>
<comment type="similarity">
    <text evidence="5">Belongs to the biotin--protein ligase family.</text>
</comment>
<dbReference type="Gene3D" id="3.30.930.10">
    <property type="entry name" value="Bira Bifunctional Protein, Domain 2"/>
    <property type="match status" value="1"/>
</dbReference>
<dbReference type="EC" id="6.3.4.15" evidence="5"/>
<dbReference type="PROSITE" id="PS51733">
    <property type="entry name" value="BPL_LPL_CATALYTIC"/>
    <property type="match status" value="1"/>
</dbReference>
<keyword evidence="2 5" id="KW-0547">Nucleotide-binding</keyword>
<dbReference type="InterPro" id="IPR036388">
    <property type="entry name" value="WH-like_DNA-bd_sf"/>
</dbReference>
<dbReference type="InterPro" id="IPR030855">
    <property type="entry name" value="Bifunct_BirA"/>
</dbReference>
<dbReference type="InterPro" id="IPR004408">
    <property type="entry name" value="Biotin_CoA_COase_ligase"/>
</dbReference>
<evidence type="ECO:0000313" key="9">
    <source>
        <dbReference type="Proteomes" id="UP000244180"/>
    </source>
</evidence>
<dbReference type="InterPro" id="IPR013196">
    <property type="entry name" value="HTH_11"/>
</dbReference>
<proteinExistence type="inferred from homology"/>
<evidence type="ECO:0000256" key="6">
    <source>
        <dbReference type="SAM" id="MobiDB-lite"/>
    </source>
</evidence>
<dbReference type="CDD" id="cd16442">
    <property type="entry name" value="BPL"/>
    <property type="match status" value="1"/>
</dbReference>
<feature type="binding site" evidence="5">
    <location>
        <begin position="199"/>
        <end position="201"/>
    </location>
    <ligand>
        <name>biotin</name>
        <dbReference type="ChEBI" id="CHEBI:57586"/>
    </ligand>
</feature>
<evidence type="ECO:0000256" key="1">
    <source>
        <dbReference type="ARBA" id="ARBA00022598"/>
    </source>
</evidence>
<name>A0A2T5G855_HYDSH</name>
<dbReference type="InterPro" id="IPR036390">
    <property type="entry name" value="WH_DNA-bd_sf"/>
</dbReference>
<evidence type="ECO:0000256" key="5">
    <source>
        <dbReference type="HAMAP-Rule" id="MF_00978"/>
    </source>
</evidence>
<dbReference type="EMBL" id="PEBV01000025">
    <property type="protein sequence ID" value="PTQ52375.1"/>
    <property type="molecule type" value="Genomic_DNA"/>
</dbReference>
<dbReference type="InterPro" id="IPR045864">
    <property type="entry name" value="aa-tRNA-synth_II/BPL/LPL"/>
</dbReference>
<protein>
    <recommendedName>
        <fullName evidence="5">Bifunctional ligase/repressor BirA</fullName>
    </recommendedName>
    <alternativeName>
        <fullName evidence="5">Biotin--[acetyl-CoA-carboxylase] ligase</fullName>
        <ecNumber evidence="5">6.3.4.15</ecNumber>
    </alternativeName>
    <alternativeName>
        <fullName evidence="5">Biotin--protein ligase</fullName>
    </alternativeName>
    <alternativeName>
        <fullName evidence="5">Biotin-[acetyl-CoA carboxylase] synthetase</fullName>
    </alternativeName>
</protein>
<dbReference type="GO" id="GO:0009249">
    <property type="term" value="P:protein lipoylation"/>
    <property type="evidence" value="ECO:0007669"/>
    <property type="project" value="UniProtKB-ARBA"/>
</dbReference>
<evidence type="ECO:0000256" key="2">
    <source>
        <dbReference type="ARBA" id="ARBA00022741"/>
    </source>
</evidence>
<dbReference type="GO" id="GO:0005737">
    <property type="term" value="C:cytoplasm"/>
    <property type="evidence" value="ECO:0007669"/>
    <property type="project" value="TreeGrafter"/>
</dbReference>
<dbReference type="SUPFAM" id="SSF46785">
    <property type="entry name" value="Winged helix' DNA-binding domain"/>
    <property type="match status" value="1"/>
</dbReference>
<dbReference type="Pfam" id="PF03099">
    <property type="entry name" value="BPL_LplA_LipB"/>
    <property type="match status" value="1"/>
</dbReference>
<feature type="region of interest" description="Disordered" evidence="6">
    <location>
        <begin position="30"/>
        <end position="60"/>
    </location>
</feature>
<dbReference type="HAMAP" id="MF_00978">
    <property type="entry name" value="Bifunct_BirA"/>
    <property type="match status" value="1"/>
</dbReference>
<evidence type="ECO:0000256" key="3">
    <source>
        <dbReference type="ARBA" id="ARBA00022840"/>
    </source>
</evidence>
<dbReference type="InterPro" id="IPR004143">
    <property type="entry name" value="BPL_LPL_catalytic"/>
</dbReference>
<accession>A0A2T5G855</accession>
<dbReference type="PANTHER" id="PTHR12835:SF5">
    <property type="entry name" value="BIOTIN--PROTEIN LIGASE"/>
    <property type="match status" value="1"/>
</dbReference>
<dbReference type="GO" id="GO:0005524">
    <property type="term" value="F:ATP binding"/>
    <property type="evidence" value="ECO:0007669"/>
    <property type="project" value="UniProtKB-UniRule"/>
</dbReference>
<dbReference type="InterPro" id="IPR008988">
    <property type="entry name" value="Transcriptional_repressor_C"/>
</dbReference>
<evidence type="ECO:0000259" key="7">
    <source>
        <dbReference type="PROSITE" id="PS51733"/>
    </source>
</evidence>
<comment type="catalytic activity">
    <reaction evidence="5">
        <text>biotin + L-lysyl-[protein] + ATP = N(6)-biotinyl-L-lysyl-[protein] + AMP + diphosphate + H(+)</text>
        <dbReference type="Rhea" id="RHEA:11756"/>
        <dbReference type="Rhea" id="RHEA-COMP:9752"/>
        <dbReference type="Rhea" id="RHEA-COMP:10505"/>
        <dbReference type="ChEBI" id="CHEBI:15378"/>
        <dbReference type="ChEBI" id="CHEBI:29969"/>
        <dbReference type="ChEBI" id="CHEBI:30616"/>
        <dbReference type="ChEBI" id="CHEBI:33019"/>
        <dbReference type="ChEBI" id="CHEBI:57586"/>
        <dbReference type="ChEBI" id="CHEBI:83144"/>
        <dbReference type="ChEBI" id="CHEBI:456215"/>
        <dbReference type="EC" id="6.3.4.15"/>
    </reaction>
</comment>
<keyword evidence="5" id="KW-0804">Transcription</keyword>
<dbReference type="SUPFAM" id="SSF55681">
    <property type="entry name" value="Class II aaRS and biotin synthetases"/>
    <property type="match status" value="1"/>
</dbReference>
<evidence type="ECO:0000313" key="8">
    <source>
        <dbReference type="EMBL" id="PTQ52375.1"/>
    </source>
</evidence>
<reference evidence="8 9" key="1">
    <citation type="submission" date="2017-08" db="EMBL/GenBank/DDBJ databases">
        <title>Burning lignite coal seam in the remote Altai Mountains harbors a hydrogen-driven thermophilic microbial community.</title>
        <authorList>
            <person name="Kadnikov V.V."/>
            <person name="Mardanov A.V."/>
            <person name="Ivasenko D."/>
            <person name="Beletsky A.V."/>
            <person name="Karnachuk O.V."/>
            <person name="Ravin N.V."/>
        </authorList>
    </citation>
    <scope>NUCLEOTIDE SEQUENCE [LARGE SCALE GENOMIC DNA]</scope>
    <source>
        <strain evidence="8">AL33</strain>
    </source>
</reference>
<keyword evidence="5" id="KW-0805">Transcription regulation</keyword>
<comment type="caution">
    <text evidence="5">Lacks conserved residue(s) required for the propagation of feature annotation.</text>
</comment>
<feature type="domain" description="BPL/LPL catalytic" evidence="7">
    <location>
        <begin position="158"/>
        <end position="336"/>
    </location>
</feature>
<feature type="binding site" evidence="5">
    <location>
        <position position="265"/>
    </location>
    <ligand>
        <name>biotin</name>
        <dbReference type="ChEBI" id="CHEBI:57586"/>
    </ligand>
</feature>
<feature type="binding site" evidence="5">
    <location>
        <position position="195"/>
    </location>
    <ligand>
        <name>biotin</name>
        <dbReference type="ChEBI" id="CHEBI:57586"/>
    </ligand>
</feature>
<dbReference type="AlphaFoldDB" id="A0A2T5G855"/>
<dbReference type="GO" id="GO:0016740">
    <property type="term" value="F:transferase activity"/>
    <property type="evidence" value="ECO:0007669"/>
    <property type="project" value="UniProtKB-ARBA"/>
</dbReference>
<dbReference type="RefSeq" id="WP_273000398.1">
    <property type="nucleotide sequence ID" value="NZ_PEBV01000025.1"/>
</dbReference>
<dbReference type="NCBIfam" id="TIGR00121">
    <property type="entry name" value="birA_ligase"/>
    <property type="match status" value="1"/>
</dbReference>
<comment type="function">
    <text evidence="5">Acts both as a biotin--[acetyl-CoA-carboxylase] ligase and a repressor.</text>
</comment>
<keyword evidence="3 5" id="KW-0067">ATP-binding</keyword>
<dbReference type="Gene3D" id="1.10.10.10">
    <property type="entry name" value="Winged helix-like DNA-binding domain superfamily/Winged helix DNA-binding domain"/>
    <property type="match status" value="1"/>
</dbReference>
<dbReference type="SUPFAM" id="SSF50037">
    <property type="entry name" value="C-terminal domain of transcriptional repressors"/>
    <property type="match status" value="1"/>
</dbReference>
<dbReference type="GO" id="GO:0003677">
    <property type="term" value="F:DNA binding"/>
    <property type="evidence" value="ECO:0007669"/>
    <property type="project" value="UniProtKB-UniRule"/>
</dbReference>
<keyword evidence="1 5" id="KW-0436">Ligase</keyword>
<dbReference type="GO" id="GO:0006355">
    <property type="term" value="P:regulation of DNA-templated transcription"/>
    <property type="evidence" value="ECO:0007669"/>
    <property type="project" value="UniProtKB-UniRule"/>
</dbReference>
<keyword evidence="5" id="KW-0238">DNA-binding</keyword>
<keyword evidence="5" id="KW-0678">Repressor</keyword>
<dbReference type="Gene3D" id="2.30.30.100">
    <property type="match status" value="1"/>
</dbReference>
<gene>
    <name evidence="5" type="primary">birA</name>
    <name evidence="8" type="ORF">HSCHL_0426</name>
</gene>
<evidence type="ECO:0000256" key="4">
    <source>
        <dbReference type="ARBA" id="ARBA00023267"/>
    </source>
</evidence>
<sequence>MALFEDPATVRIPLLTIAVLRAVAARRNGDDGIGATVPDERATNGAPAPVDEPTPIGRGEGVTPNRSALEHDGANHAAAVRLADRLFAALLAAPGTYVSGSALAARFGVSRTAIWKAANRLMEAGFPVERAHRRGYRLAEGYDPPVGPNGWEGLEGAELGRAFRFFPEVDSTQNAARRWFDDGAPHGAVVLAERQTAGRGRMGRQWVSPPGTGLWMSVILTDGLRLADVHALSLMAGLAVAEALEAFGYRPGLKWPNDVLLAGKKVAGVLIEGQGELDRLYFAVVGIGLNVRLPEAFPPELRTIATALAEHGPPPPRRKLAAAILSALDRELRAYRAEGFGPLRERWLVRAVSLGREIAVETGGGRIVGRFAGLDDDGKLLVETAAGLRAIASGEVRL</sequence>
<dbReference type="Pfam" id="PF08279">
    <property type="entry name" value="HTH_11"/>
    <property type="match status" value="1"/>
</dbReference>
<keyword evidence="4 5" id="KW-0092">Biotin</keyword>
<organism evidence="8 9">
    <name type="scientific">Hydrogenibacillus schlegelii</name>
    <name type="common">Bacillus schlegelii</name>
    <dbReference type="NCBI Taxonomy" id="1484"/>
    <lineage>
        <taxon>Bacteria</taxon>
        <taxon>Bacillati</taxon>
        <taxon>Bacillota</taxon>
        <taxon>Bacilli</taxon>
        <taxon>Bacillales</taxon>
        <taxon>Bacillales Family X. Incertae Sedis</taxon>
        <taxon>Hydrogenibacillus</taxon>
    </lineage>
</organism>
<dbReference type="GO" id="GO:0004077">
    <property type="term" value="F:biotin--[biotin carboxyl-carrier protein] ligase activity"/>
    <property type="evidence" value="ECO:0007669"/>
    <property type="project" value="UniProtKB-UniRule"/>
</dbReference>
<dbReference type="Proteomes" id="UP000244180">
    <property type="component" value="Unassembled WGS sequence"/>
</dbReference>
<dbReference type="PANTHER" id="PTHR12835">
    <property type="entry name" value="BIOTIN PROTEIN LIGASE"/>
    <property type="match status" value="1"/>
</dbReference>
<feature type="DNA-binding region" description="H-T-H motif" evidence="5">
    <location>
        <begin position="100"/>
        <end position="119"/>
    </location>
</feature>